<reference evidence="4 5" key="1">
    <citation type="journal article" date="2019" name="Sci. Rep.">
        <title>Comparative genomics of chytrid fungi reveal insights into the obligate biotrophic and pathogenic lifestyle of Synchytrium endobioticum.</title>
        <authorList>
            <person name="van de Vossenberg B.T.L.H."/>
            <person name="Warris S."/>
            <person name="Nguyen H.D.T."/>
            <person name="van Gent-Pelzer M.P.E."/>
            <person name="Joly D.L."/>
            <person name="van de Geest H.C."/>
            <person name="Bonants P.J.M."/>
            <person name="Smith D.S."/>
            <person name="Levesque C.A."/>
            <person name="van der Lee T.A.J."/>
        </authorList>
    </citation>
    <scope>NUCLEOTIDE SEQUENCE [LARGE SCALE GENOMIC DNA]</scope>
    <source>
        <strain evidence="4 5">LEV6574</strain>
    </source>
</reference>
<dbReference type="Gene3D" id="3.90.550.10">
    <property type="entry name" value="Spore Coat Polysaccharide Biosynthesis Protein SpsA, Chain A"/>
    <property type="match status" value="1"/>
</dbReference>
<dbReference type="PANTHER" id="PTHR31306">
    <property type="entry name" value="ALPHA-1,6-MANNOSYLTRANSFERASE MNN11-RELATED"/>
    <property type="match status" value="1"/>
</dbReference>
<evidence type="ECO:0000313" key="5">
    <source>
        <dbReference type="Proteomes" id="UP000320475"/>
    </source>
</evidence>
<accession>A0A507CIM0</accession>
<evidence type="ECO:0000256" key="1">
    <source>
        <dbReference type="ARBA" id="ARBA00005664"/>
    </source>
</evidence>
<keyword evidence="3" id="KW-0808">Transferase</keyword>
<protein>
    <recommendedName>
        <fullName evidence="6">Nucleotide-diphospho-sugar transferase domain-containing protein</fullName>
    </recommendedName>
</protein>
<organism evidence="4 5">
    <name type="scientific">Synchytrium endobioticum</name>
    <dbReference type="NCBI Taxonomy" id="286115"/>
    <lineage>
        <taxon>Eukaryota</taxon>
        <taxon>Fungi</taxon>
        <taxon>Fungi incertae sedis</taxon>
        <taxon>Chytridiomycota</taxon>
        <taxon>Chytridiomycota incertae sedis</taxon>
        <taxon>Chytridiomycetes</taxon>
        <taxon>Synchytriales</taxon>
        <taxon>Synchytriaceae</taxon>
        <taxon>Synchytrium</taxon>
    </lineage>
</organism>
<keyword evidence="2" id="KW-0328">Glycosyltransferase</keyword>
<comment type="caution">
    <text evidence="4">The sequence shown here is derived from an EMBL/GenBank/DDBJ whole genome shotgun (WGS) entry which is preliminary data.</text>
</comment>
<dbReference type="InterPro" id="IPR008630">
    <property type="entry name" value="Glyco_trans_34"/>
</dbReference>
<proteinExistence type="inferred from homology"/>
<name>A0A507CIM0_9FUNG</name>
<evidence type="ECO:0000256" key="3">
    <source>
        <dbReference type="ARBA" id="ARBA00022679"/>
    </source>
</evidence>
<evidence type="ECO:0000256" key="2">
    <source>
        <dbReference type="ARBA" id="ARBA00022676"/>
    </source>
</evidence>
<dbReference type="GO" id="GO:0000139">
    <property type="term" value="C:Golgi membrane"/>
    <property type="evidence" value="ECO:0007669"/>
    <property type="project" value="TreeGrafter"/>
</dbReference>
<dbReference type="Pfam" id="PF05637">
    <property type="entry name" value="Glyco_transf_34"/>
    <property type="match status" value="1"/>
</dbReference>
<dbReference type="GO" id="GO:0006487">
    <property type="term" value="P:protein N-linked glycosylation"/>
    <property type="evidence" value="ECO:0007669"/>
    <property type="project" value="TreeGrafter"/>
</dbReference>
<dbReference type="OrthoDB" id="2122756at2759"/>
<comment type="similarity">
    <text evidence="1">Belongs to the glycosyltransferase 34 family.</text>
</comment>
<dbReference type="InterPro" id="IPR029044">
    <property type="entry name" value="Nucleotide-diphossugar_trans"/>
</dbReference>
<dbReference type="PANTHER" id="PTHR31306:SF4">
    <property type="entry name" value="ALPHA-1,2-GALACTOSYLTRANSFERASE"/>
    <property type="match status" value="1"/>
</dbReference>
<evidence type="ECO:0008006" key="6">
    <source>
        <dbReference type="Google" id="ProtNLM"/>
    </source>
</evidence>
<dbReference type="VEuPathDB" id="FungiDB:SeMB42_g07243"/>
<dbReference type="Proteomes" id="UP000320475">
    <property type="component" value="Unassembled WGS sequence"/>
</dbReference>
<sequence>MRNIKWSPERLTIVIFLALMSITGLLYSSTTSPPRRASQYPDQHSSTTVGSGYSASEDLYEYICSFLSSRAFLSLIRGKVLILSYYSAGSPETDEYYRFTWPNKVEYANRHGYSIAEANEFPAVRNVSADINPRYVKVLAILSALESRRAPEWIMWMDADAFFLNYSRSLEENLDDNYDLVLSTAGKPPADLWMVNNGVYFIRNSPWTRKFYGVQWNWVLESSKTRQCPRDRFGRLVDVGKNHTGAWYQGSKKVPLCGGYAQWKDQALMMITLANPPASLAWDEPNPENLHCHVKYVAFRDFNSAPPRWLPGDLVVHIPGRYHDGRMLMLREFFRLADFETGQVRWEDSYFIKVDFEKQAHLSSPSESTPNDLSLFDYDGRLGWDYNTPCSQIEKQ</sequence>
<dbReference type="AlphaFoldDB" id="A0A507CIM0"/>
<dbReference type="GO" id="GO:0016757">
    <property type="term" value="F:glycosyltransferase activity"/>
    <property type="evidence" value="ECO:0007669"/>
    <property type="project" value="UniProtKB-KW"/>
</dbReference>
<dbReference type="EMBL" id="QEAM01000470">
    <property type="protein sequence ID" value="TPX39522.1"/>
    <property type="molecule type" value="Genomic_DNA"/>
</dbReference>
<evidence type="ECO:0000313" key="4">
    <source>
        <dbReference type="EMBL" id="TPX39522.1"/>
    </source>
</evidence>
<gene>
    <name evidence="4" type="ORF">SeLEV6574_g07150</name>
</gene>